<dbReference type="PROSITE" id="PS51417">
    <property type="entry name" value="ARF"/>
    <property type="match status" value="1"/>
</dbReference>
<dbReference type="InterPro" id="IPR008438">
    <property type="entry name" value="MYOZ"/>
</dbReference>
<comment type="caution">
    <text evidence="17">The sequence shown here is derived from an EMBL/GenBank/DDBJ whole genome shotgun (WGS) entry which is preliminary data.</text>
</comment>
<feature type="binding site" evidence="14">
    <location>
        <position position="144"/>
    </location>
    <ligand>
        <name>GTP</name>
        <dbReference type="ChEBI" id="CHEBI:37565"/>
    </ligand>
</feature>
<dbReference type="InterPro" id="IPR044612">
    <property type="entry name" value="ARL2/3"/>
</dbReference>
<feature type="binding site" evidence="14">
    <location>
        <begin position="98"/>
        <end position="105"/>
    </location>
    <ligand>
        <name>GTP</name>
        <dbReference type="ChEBI" id="CHEBI:37565"/>
    </ligand>
</feature>
<comment type="similarity">
    <text evidence="3">Belongs to the myozenin family.</text>
</comment>
<keyword evidence="18" id="KW-1185">Reference proteome</keyword>
<dbReference type="EMBL" id="JAGTTL010000022">
    <property type="protein sequence ID" value="KAK6305699.1"/>
    <property type="molecule type" value="Genomic_DNA"/>
</dbReference>
<comment type="subcellular location">
    <subcellularLocation>
        <location evidence="2">Cytoplasm</location>
        <location evidence="2">Cytoskeleton</location>
        <location evidence="2">Microtubule organizing center</location>
        <location evidence="2">Centrosome</location>
    </subcellularLocation>
    <subcellularLocation>
        <location evidence="1">Golgi apparatus membrane</location>
        <topology evidence="1">Peripheral membrane protein</topology>
        <orientation evidence="1">Cytoplasmic side</orientation>
    </subcellularLocation>
</comment>
<dbReference type="GO" id="GO:0015031">
    <property type="term" value="P:protein transport"/>
    <property type="evidence" value="ECO:0007669"/>
    <property type="project" value="UniProtKB-KW"/>
</dbReference>
<dbReference type="SMART" id="SM00178">
    <property type="entry name" value="SAR"/>
    <property type="match status" value="1"/>
</dbReference>
<evidence type="ECO:0000256" key="11">
    <source>
        <dbReference type="ARBA" id="ARBA00023134"/>
    </source>
</evidence>
<keyword evidence="7" id="KW-0519">Myristate</keyword>
<keyword evidence="15" id="KW-0479">Metal-binding</keyword>
<evidence type="ECO:0000256" key="16">
    <source>
        <dbReference type="SAM" id="MobiDB-lite"/>
    </source>
</evidence>
<organism evidence="17 18">
    <name type="scientific">Coregonus suidteri</name>
    <dbReference type="NCBI Taxonomy" id="861788"/>
    <lineage>
        <taxon>Eukaryota</taxon>
        <taxon>Metazoa</taxon>
        <taxon>Chordata</taxon>
        <taxon>Craniata</taxon>
        <taxon>Vertebrata</taxon>
        <taxon>Euteleostomi</taxon>
        <taxon>Actinopterygii</taxon>
        <taxon>Neopterygii</taxon>
        <taxon>Teleostei</taxon>
        <taxon>Protacanthopterygii</taxon>
        <taxon>Salmoniformes</taxon>
        <taxon>Salmonidae</taxon>
        <taxon>Coregoninae</taxon>
        <taxon>Coregonus</taxon>
    </lineage>
</organism>
<keyword evidence="5" id="KW-0813">Transport</keyword>
<feature type="compositionally biased region" description="Polar residues" evidence="16">
    <location>
        <begin position="337"/>
        <end position="351"/>
    </location>
</feature>
<dbReference type="GO" id="GO:0005813">
    <property type="term" value="C:centrosome"/>
    <property type="evidence" value="ECO:0007669"/>
    <property type="project" value="UniProtKB-SubCell"/>
</dbReference>
<dbReference type="CDD" id="cd04155">
    <property type="entry name" value="Arl3"/>
    <property type="match status" value="1"/>
</dbReference>
<feature type="binding site" evidence="15">
    <location>
        <position position="105"/>
    </location>
    <ligand>
        <name>Mg(2+)</name>
        <dbReference type="ChEBI" id="CHEBI:18420"/>
    </ligand>
</feature>
<dbReference type="GO" id="GO:0000139">
    <property type="term" value="C:Golgi membrane"/>
    <property type="evidence" value="ECO:0007669"/>
    <property type="project" value="UniProtKB-SubCell"/>
</dbReference>
<dbReference type="SMART" id="SM00177">
    <property type="entry name" value="ARF"/>
    <property type="match status" value="1"/>
</dbReference>
<feature type="binding site" evidence="14">
    <location>
        <begin position="200"/>
        <end position="203"/>
    </location>
    <ligand>
        <name>GTP</name>
        <dbReference type="ChEBI" id="CHEBI:37565"/>
    </ligand>
</feature>
<dbReference type="GO" id="GO:0003924">
    <property type="term" value="F:GTPase activity"/>
    <property type="evidence" value="ECO:0007669"/>
    <property type="project" value="InterPro"/>
</dbReference>
<evidence type="ECO:0000256" key="12">
    <source>
        <dbReference type="ARBA" id="ARBA00023288"/>
    </source>
</evidence>
<dbReference type="GO" id="GO:0005525">
    <property type="term" value="F:GTP binding"/>
    <property type="evidence" value="ECO:0007669"/>
    <property type="project" value="UniProtKB-KW"/>
</dbReference>
<dbReference type="PRINTS" id="PR00328">
    <property type="entry name" value="SAR1GTPBP"/>
</dbReference>
<evidence type="ECO:0000256" key="14">
    <source>
        <dbReference type="PIRSR" id="PIRSR606689-1"/>
    </source>
</evidence>
<keyword evidence="9" id="KW-0653">Protein transport</keyword>
<evidence type="ECO:0000256" key="6">
    <source>
        <dbReference type="ARBA" id="ARBA00022553"/>
    </source>
</evidence>
<evidence type="ECO:0000256" key="5">
    <source>
        <dbReference type="ARBA" id="ARBA00022448"/>
    </source>
</evidence>
<evidence type="ECO:0000313" key="18">
    <source>
        <dbReference type="Proteomes" id="UP001356427"/>
    </source>
</evidence>
<keyword evidence="11 14" id="KW-0342">GTP-binding</keyword>
<evidence type="ECO:0000256" key="15">
    <source>
        <dbReference type="PIRSR" id="PIRSR606689-2"/>
    </source>
</evidence>
<reference evidence="17 18" key="1">
    <citation type="submission" date="2021-04" db="EMBL/GenBank/DDBJ databases">
        <authorList>
            <person name="De Guttry C."/>
            <person name="Zahm M."/>
            <person name="Klopp C."/>
            <person name="Cabau C."/>
            <person name="Louis A."/>
            <person name="Berthelot C."/>
            <person name="Parey E."/>
            <person name="Roest Crollius H."/>
            <person name="Montfort J."/>
            <person name="Robinson-Rechavi M."/>
            <person name="Bucao C."/>
            <person name="Bouchez O."/>
            <person name="Gislard M."/>
            <person name="Lluch J."/>
            <person name="Milhes M."/>
            <person name="Lampietro C."/>
            <person name="Lopez Roques C."/>
            <person name="Donnadieu C."/>
            <person name="Braasch I."/>
            <person name="Desvignes T."/>
            <person name="Postlethwait J."/>
            <person name="Bobe J."/>
            <person name="Wedekind C."/>
            <person name="Guiguen Y."/>
        </authorList>
    </citation>
    <scope>NUCLEOTIDE SEQUENCE [LARGE SCALE GENOMIC DNA]</scope>
    <source>
        <strain evidence="17">Cs_M1</strain>
        <tissue evidence="17">Blood</tissue>
    </source>
</reference>
<dbReference type="SUPFAM" id="SSF52540">
    <property type="entry name" value="P-loop containing nucleoside triphosphate hydrolases"/>
    <property type="match status" value="1"/>
</dbReference>
<evidence type="ECO:0000256" key="4">
    <source>
        <dbReference type="ARBA" id="ARBA00010290"/>
    </source>
</evidence>
<proteinExistence type="inferred from homology"/>
<keyword evidence="15" id="KW-0460">Magnesium</keyword>
<dbReference type="Pfam" id="PF00025">
    <property type="entry name" value="Arf"/>
    <property type="match status" value="1"/>
</dbReference>
<evidence type="ECO:0000256" key="13">
    <source>
        <dbReference type="ARBA" id="ARBA00040616"/>
    </source>
</evidence>
<keyword evidence="12" id="KW-0449">Lipoprotein</keyword>
<feature type="region of interest" description="Disordered" evidence="16">
    <location>
        <begin position="325"/>
        <end position="359"/>
    </location>
</feature>
<dbReference type="Proteomes" id="UP001356427">
    <property type="component" value="Unassembled WGS sequence"/>
</dbReference>
<evidence type="ECO:0000256" key="3">
    <source>
        <dbReference type="ARBA" id="ARBA00009126"/>
    </source>
</evidence>
<evidence type="ECO:0000256" key="8">
    <source>
        <dbReference type="ARBA" id="ARBA00022741"/>
    </source>
</evidence>
<accession>A0AAN8LB44</accession>
<comment type="similarity">
    <text evidence="4">Belongs to the small GTPase superfamily. Arf family.</text>
</comment>
<dbReference type="Pfam" id="PF05556">
    <property type="entry name" value="Calsarcin"/>
    <property type="match status" value="1"/>
</dbReference>
<feature type="binding site" evidence="15">
    <location>
        <position position="122"/>
    </location>
    <ligand>
        <name>Mg(2+)</name>
        <dbReference type="ChEBI" id="CHEBI:18420"/>
    </ligand>
</feature>
<keyword evidence="10" id="KW-0333">Golgi apparatus</keyword>
<dbReference type="NCBIfam" id="TIGR00231">
    <property type="entry name" value="small_GTP"/>
    <property type="match status" value="1"/>
</dbReference>
<dbReference type="GO" id="GO:0030018">
    <property type="term" value="C:Z disc"/>
    <property type="evidence" value="ECO:0007669"/>
    <property type="project" value="InterPro"/>
</dbReference>
<name>A0AAN8LB44_9TELE</name>
<evidence type="ECO:0000256" key="10">
    <source>
        <dbReference type="ARBA" id="ARBA00023034"/>
    </source>
</evidence>
<gene>
    <name evidence="17" type="ORF">J4Q44_G00244790</name>
</gene>
<dbReference type="InterPro" id="IPR006689">
    <property type="entry name" value="Small_GTPase_ARF/SAR"/>
</dbReference>
<dbReference type="InterPro" id="IPR027417">
    <property type="entry name" value="P-loop_NTPase"/>
</dbReference>
<dbReference type="GO" id="GO:0046872">
    <property type="term" value="F:metal ion binding"/>
    <property type="evidence" value="ECO:0007669"/>
    <property type="project" value="UniProtKB-KW"/>
</dbReference>
<keyword evidence="8 14" id="KW-0547">Nucleotide-binding</keyword>
<dbReference type="Gene3D" id="3.40.50.300">
    <property type="entry name" value="P-loop containing nucleotide triphosphate hydrolases"/>
    <property type="match status" value="1"/>
</dbReference>
<evidence type="ECO:0000313" key="17">
    <source>
        <dbReference type="EMBL" id="KAK6305699.1"/>
    </source>
</evidence>
<evidence type="ECO:0000256" key="2">
    <source>
        <dbReference type="ARBA" id="ARBA00004300"/>
    </source>
</evidence>
<evidence type="ECO:0000256" key="1">
    <source>
        <dbReference type="ARBA" id="ARBA00004255"/>
    </source>
</evidence>
<dbReference type="InterPro" id="IPR005225">
    <property type="entry name" value="Small_GTP-bd"/>
</dbReference>
<evidence type="ECO:0000256" key="9">
    <source>
        <dbReference type="ARBA" id="ARBA00022927"/>
    </source>
</evidence>
<dbReference type="FunFam" id="3.40.50.300:FF:000281">
    <property type="entry name" value="ADP-ribosylation factor-like protein 3"/>
    <property type="match status" value="1"/>
</dbReference>
<dbReference type="AlphaFoldDB" id="A0AAN8LB44"/>
<sequence length="518" mass="57423">MEWRNWKGKGGAEANGGGVMACTTGRANCGPLILPWPPPPPPEGELLREAKQEMTPTGSGRFKRTTSFNMGEVQKGFFSVLQKLKGTTEQELRIVLLGLDNAGKTTLLKQLSSEDVNTITPTQGFNIKSLTSHGMKLNVWDIGGQRKIRPFWKKYLENTDLLIYVIDSTDKKRFEETGLELSELIDEENLKGVPVLIFANKQDLATASPASEIAEGLNLHTYRDRAWQIQACSAVSGEGVQLISGGSSGIPIAGTMQAPDCDLAKQRKQLVQELCMETQGEHFDLGKKISVPQDLMMEELNLLSNRGSRMYQERQKRVERFTLENVAPDTHRLGPLNPQQPDHSSTHNQGASQGGKKNYHTEVYFGQPGRNSLVRSLKNTIASKGNPSVLAPGYSGPLKEVPHERFNVTVIPKSYCSPWLVQDQHGDSDKLLTAISAHLPELPQKLTPANYRCFNRAPMPFGGTAGSVRMFPLPGFELLQAHTEPSRTWESMCDRPNFNRTPRGWAAHYTAEMETSDL</sequence>
<evidence type="ECO:0000256" key="7">
    <source>
        <dbReference type="ARBA" id="ARBA00022707"/>
    </source>
</evidence>
<dbReference type="PANTHER" id="PTHR45697">
    <property type="entry name" value="ADP-RIBOSYLATION FACTOR-LIKE PROTEIN 2-RELATED"/>
    <property type="match status" value="1"/>
</dbReference>
<protein>
    <recommendedName>
        <fullName evidence="13">ADP-ribosylation factor-like protein 3</fullName>
    </recommendedName>
</protein>
<keyword evidence="6" id="KW-0597">Phosphoprotein</keyword>